<dbReference type="EMBL" id="JAULSY010000003">
    <property type="protein sequence ID" value="KAK0674142.1"/>
    <property type="molecule type" value="Genomic_DNA"/>
</dbReference>
<keyword evidence="1" id="KW-1133">Transmembrane helix</keyword>
<proteinExistence type="predicted"/>
<keyword evidence="3" id="KW-1185">Reference proteome</keyword>
<dbReference type="AlphaFoldDB" id="A0AA39ZNH7"/>
<organism evidence="2 3">
    <name type="scientific">Cercophora samala</name>
    <dbReference type="NCBI Taxonomy" id="330535"/>
    <lineage>
        <taxon>Eukaryota</taxon>
        <taxon>Fungi</taxon>
        <taxon>Dikarya</taxon>
        <taxon>Ascomycota</taxon>
        <taxon>Pezizomycotina</taxon>
        <taxon>Sordariomycetes</taxon>
        <taxon>Sordariomycetidae</taxon>
        <taxon>Sordariales</taxon>
        <taxon>Lasiosphaeriaceae</taxon>
        <taxon>Cercophora</taxon>
    </lineage>
</organism>
<keyword evidence="1" id="KW-0472">Membrane</keyword>
<reference evidence="2" key="1">
    <citation type="submission" date="2023-06" db="EMBL/GenBank/DDBJ databases">
        <title>Genome-scale phylogeny and comparative genomics of the fungal order Sordariales.</title>
        <authorList>
            <consortium name="Lawrence Berkeley National Laboratory"/>
            <person name="Hensen N."/>
            <person name="Bonometti L."/>
            <person name="Westerberg I."/>
            <person name="Brannstrom I.O."/>
            <person name="Guillou S."/>
            <person name="Cros-Aarteil S."/>
            <person name="Calhoun S."/>
            <person name="Haridas S."/>
            <person name="Kuo A."/>
            <person name="Mondo S."/>
            <person name="Pangilinan J."/>
            <person name="Riley R."/>
            <person name="Labutti K."/>
            <person name="Andreopoulos B."/>
            <person name="Lipzen A."/>
            <person name="Chen C."/>
            <person name="Yanf M."/>
            <person name="Daum C."/>
            <person name="Ng V."/>
            <person name="Clum A."/>
            <person name="Steindorff A."/>
            <person name="Ohm R."/>
            <person name="Martin F."/>
            <person name="Silar P."/>
            <person name="Natvig D."/>
            <person name="Lalanne C."/>
            <person name="Gautier V."/>
            <person name="Ament-Velasquez S.L."/>
            <person name="Kruys A."/>
            <person name="Hutchinson M.I."/>
            <person name="Powell A.J."/>
            <person name="Barry K."/>
            <person name="Miller A.N."/>
            <person name="Grigoriev I.V."/>
            <person name="Debuchy R."/>
            <person name="Gladieux P."/>
            <person name="Thoren M.H."/>
            <person name="Johannesson H."/>
        </authorList>
    </citation>
    <scope>NUCLEOTIDE SEQUENCE</scope>
    <source>
        <strain evidence="2">CBS 307.81</strain>
    </source>
</reference>
<evidence type="ECO:0000313" key="3">
    <source>
        <dbReference type="Proteomes" id="UP001174997"/>
    </source>
</evidence>
<name>A0AA39ZNH7_9PEZI</name>
<protein>
    <submittedName>
        <fullName evidence="2">Uncharacterized protein</fullName>
    </submittedName>
</protein>
<feature type="transmembrane region" description="Helical" evidence="1">
    <location>
        <begin position="20"/>
        <end position="44"/>
    </location>
</feature>
<evidence type="ECO:0000256" key="1">
    <source>
        <dbReference type="SAM" id="Phobius"/>
    </source>
</evidence>
<sequence>MRGQKNTIKGLSGLVWPFRFVVPSFVLWLELLVGYGWVLWIRLIHTSGSTTRTRTHTHTRKKLLDSRHVMLPPVGVDYIP</sequence>
<keyword evidence="1" id="KW-0812">Transmembrane</keyword>
<evidence type="ECO:0000313" key="2">
    <source>
        <dbReference type="EMBL" id="KAK0674142.1"/>
    </source>
</evidence>
<gene>
    <name evidence="2" type="ORF">QBC41DRAFT_310449</name>
</gene>
<dbReference type="Proteomes" id="UP001174997">
    <property type="component" value="Unassembled WGS sequence"/>
</dbReference>
<comment type="caution">
    <text evidence="2">The sequence shown here is derived from an EMBL/GenBank/DDBJ whole genome shotgun (WGS) entry which is preliminary data.</text>
</comment>
<accession>A0AA39ZNH7</accession>